<dbReference type="InterPro" id="IPR050661">
    <property type="entry name" value="BglG_antiterminators"/>
</dbReference>
<evidence type="ECO:0000256" key="1">
    <source>
        <dbReference type="ARBA" id="ARBA00022737"/>
    </source>
</evidence>
<dbReference type="EMBL" id="JABMKX010000008">
    <property type="protein sequence ID" value="NQX46759.1"/>
    <property type="molecule type" value="Genomic_DNA"/>
</dbReference>
<feature type="domain" description="PRD" evidence="2">
    <location>
        <begin position="65"/>
        <end position="170"/>
    </location>
</feature>
<accession>A0ABX2DRR4</accession>
<organism evidence="3 4">
    <name type="scientific">Paenibacillus tritici</name>
    <dbReference type="NCBI Taxonomy" id="1873425"/>
    <lineage>
        <taxon>Bacteria</taxon>
        <taxon>Bacillati</taxon>
        <taxon>Bacillota</taxon>
        <taxon>Bacilli</taxon>
        <taxon>Bacillales</taxon>
        <taxon>Paenibacillaceae</taxon>
        <taxon>Paenibacillus</taxon>
    </lineage>
</organism>
<evidence type="ECO:0000313" key="3">
    <source>
        <dbReference type="EMBL" id="NQX46759.1"/>
    </source>
</evidence>
<dbReference type="InterPro" id="IPR011608">
    <property type="entry name" value="PRD"/>
</dbReference>
<proteinExistence type="predicted"/>
<evidence type="ECO:0000259" key="2">
    <source>
        <dbReference type="PROSITE" id="PS51372"/>
    </source>
</evidence>
<dbReference type="Gene3D" id="1.10.1790.10">
    <property type="entry name" value="PRD domain"/>
    <property type="match status" value="2"/>
</dbReference>
<dbReference type="SUPFAM" id="SSF50151">
    <property type="entry name" value="SacY-like RNA-binding domain"/>
    <property type="match status" value="1"/>
</dbReference>
<keyword evidence="4" id="KW-1185">Reference proteome</keyword>
<dbReference type="PANTHER" id="PTHR30185">
    <property type="entry name" value="CRYPTIC BETA-GLUCOSIDE BGL OPERON ANTITERMINATOR"/>
    <property type="match status" value="1"/>
</dbReference>
<dbReference type="Proteomes" id="UP000711047">
    <property type="component" value="Unassembled WGS sequence"/>
</dbReference>
<feature type="domain" description="PRD" evidence="2">
    <location>
        <begin position="171"/>
        <end position="282"/>
    </location>
</feature>
<sequence length="282" mass="32926">MKFKKSLNNNIALAEDPDGNEVIVIGTGVGFKKAKGQEISQADIQKTFRIGADERYQRMEQFFNEIPLQVIDITDQIIQLGKQNISTKLNDSILLPLADHIHYALERLKNELEIQNPLQWEIRNLYPKEFMTGQKAVSMINEAFQVKLPDAEASFIALHLVNSQIDHGTMNQTMKITTIINQIIELMKEHFNIKLEQDSINYSRFITHLRYFVVRQMNEVMLSFKDEHFLYDILSSRYPDSYECVQKIKHFVEKEYGFSINKDEMVYLIIHVERMTSRSGTE</sequence>
<reference evidence="3 4" key="1">
    <citation type="submission" date="2020-05" db="EMBL/GenBank/DDBJ databases">
        <title>Paenibacillus glebae, sp. nov., Paenibacillus humi sp. nov., Paenibacillus pedi sp. nov., Paenibacillus terrestris sp. nov. and Paenibacillus terricola sp. nov., isolated from a forest top soil sample.</title>
        <authorList>
            <person name="Qi S."/>
            <person name="Carlier A."/>
            <person name="Cnockaert M."/>
            <person name="Vandamme P."/>
        </authorList>
    </citation>
    <scope>NUCLEOTIDE SEQUENCE [LARGE SCALE GENOMIC DNA]</scope>
    <source>
        <strain evidence="3 4">LMG 29502</strain>
    </source>
</reference>
<dbReference type="InterPro" id="IPR036634">
    <property type="entry name" value="PRD_sf"/>
</dbReference>
<keyword evidence="1" id="KW-0677">Repeat</keyword>
<dbReference type="NCBIfam" id="NF046042">
    <property type="entry name" value="LicT"/>
    <property type="match status" value="1"/>
</dbReference>
<dbReference type="Pfam" id="PF03123">
    <property type="entry name" value="CAT_RBD"/>
    <property type="match status" value="1"/>
</dbReference>
<dbReference type="PANTHER" id="PTHR30185:SF15">
    <property type="entry name" value="CRYPTIC BETA-GLUCOSIDE BGL OPERON ANTITERMINATOR"/>
    <property type="match status" value="1"/>
</dbReference>
<gene>
    <name evidence="3" type="ORF">HQN87_15580</name>
</gene>
<name>A0ABX2DRR4_9BACL</name>
<dbReference type="PROSITE" id="PS51372">
    <property type="entry name" value="PRD_2"/>
    <property type="match status" value="2"/>
</dbReference>
<dbReference type="InterPro" id="IPR036650">
    <property type="entry name" value="CAT_RNA-bd_dom_sf"/>
</dbReference>
<dbReference type="Pfam" id="PF00874">
    <property type="entry name" value="PRD"/>
    <property type="match status" value="2"/>
</dbReference>
<dbReference type="RefSeq" id="WP_173135019.1">
    <property type="nucleotide sequence ID" value="NZ_JABMKX010000008.1"/>
</dbReference>
<evidence type="ECO:0000313" key="4">
    <source>
        <dbReference type="Proteomes" id="UP000711047"/>
    </source>
</evidence>
<comment type="caution">
    <text evidence="3">The sequence shown here is derived from an EMBL/GenBank/DDBJ whole genome shotgun (WGS) entry which is preliminary data.</text>
</comment>
<protein>
    <submittedName>
        <fullName evidence="3">PRD domain-containing protein</fullName>
    </submittedName>
</protein>
<dbReference type="Gene3D" id="2.30.24.10">
    <property type="entry name" value="CAT RNA-binding domain"/>
    <property type="match status" value="1"/>
</dbReference>
<dbReference type="SUPFAM" id="SSF63520">
    <property type="entry name" value="PTS-regulatory domain, PRD"/>
    <property type="match status" value="2"/>
</dbReference>
<dbReference type="SMART" id="SM01061">
    <property type="entry name" value="CAT_RBD"/>
    <property type="match status" value="1"/>
</dbReference>
<dbReference type="InterPro" id="IPR004341">
    <property type="entry name" value="CAT_RNA-bd_dom"/>
</dbReference>